<reference evidence="3" key="1">
    <citation type="submission" date="2016-10" db="EMBL/GenBank/DDBJ databases">
        <authorList>
            <person name="Varghese N."/>
            <person name="Submissions S."/>
        </authorList>
    </citation>
    <scope>NUCLEOTIDE SEQUENCE [LARGE SCALE GENOMIC DNA]</scope>
    <source>
        <strain evidence="3">CGMCC 1.6854</strain>
    </source>
</reference>
<dbReference type="InterPro" id="IPR046858">
    <property type="entry name" value="ChrB_N"/>
</dbReference>
<evidence type="ECO:0000313" key="3">
    <source>
        <dbReference type="Proteomes" id="UP000199544"/>
    </source>
</evidence>
<name>A0A1H0ARN8_9BACL</name>
<protein>
    <recommendedName>
        <fullName evidence="1">ChrB N-terminal domain-containing protein</fullName>
    </recommendedName>
</protein>
<dbReference type="Pfam" id="PF20229">
    <property type="entry name" value="ChrB_N"/>
    <property type="match status" value="1"/>
</dbReference>
<gene>
    <name evidence="2" type="ORF">SAMN04488137_4163</name>
</gene>
<dbReference type="OrthoDB" id="9784302at2"/>
<sequence length="181" mass="21592">MEEGRMWYLFSYKVPVEPSTLRVRIWRNLKALGVLYIQQSVCLVPKVGDIGNKLAKLHTLIKDHGGESFMMEILKFSDYSEEELIKLFNKQRTKEYNDWLESCRYFGQEMHRKANNIVYLNIDESEMELMRLKRQLRKILKKDYFDHELSFQAKAYLKQCEEDLYSLAEAVYKLEGTQKGK</sequence>
<dbReference type="AlphaFoldDB" id="A0A1H0ARN8"/>
<evidence type="ECO:0000313" key="2">
    <source>
        <dbReference type="EMBL" id="SDN36035.1"/>
    </source>
</evidence>
<keyword evidence="3" id="KW-1185">Reference proteome</keyword>
<dbReference type="STRING" id="459525.SAMN04488137_4163"/>
<dbReference type="EMBL" id="FNHW01000003">
    <property type="protein sequence ID" value="SDN36035.1"/>
    <property type="molecule type" value="Genomic_DNA"/>
</dbReference>
<organism evidence="2 3">
    <name type="scientific">Fictibacillus solisalsi</name>
    <dbReference type="NCBI Taxonomy" id="459525"/>
    <lineage>
        <taxon>Bacteria</taxon>
        <taxon>Bacillati</taxon>
        <taxon>Bacillota</taxon>
        <taxon>Bacilli</taxon>
        <taxon>Bacillales</taxon>
        <taxon>Fictibacillaceae</taxon>
        <taxon>Fictibacillus</taxon>
    </lineage>
</organism>
<proteinExistence type="predicted"/>
<dbReference type="RefSeq" id="WP_090237618.1">
    <property type="nucleotide sequence ID" value="NZ_FNHW01000003.1"/>
</dbReference>
<evidence type="ECO:0000259" key="1">
    <source>
        <dbReference type="Pfam" id="PF20229"/>
    </source>
</evidence>
<feature type="domain" description="ChrB N-terminal" evidence="1">
    <location>
        <begin position="22"/>
        <end position="175"/>
    </location>
</feature>
<dbReference type="Proteomes" id="UP000199544">
    <property type="component" value="Unassembled WGS sequence"/>
</dbReference>
<accession>A0A1H0ARN8</accession>